<evidence type="ECO:0000313" key="12">
    <source>
        <dbReference type="Proteomes" id="UP001149090"/>
    </source>
</evidence>
<dbReference type="GO" id="GO:0030983">
    <property type="term" value="F:mismatched DNA binding"/>
    <property type="evidence" value="ECO:0007669"/>
    <property type="project" value="UniProtKB-UniRule"/>
</dbReference>
<dbReference type="SMART" id="SM00305">
    <property type="entry name" value="HintC"/>
    <property type="match status" value="1"/>
</dbReference>
<dbReference type="SUPFAM" id="SSF48334">
    <property type="entry name" value="DNA repair protein MutS, domain III"/>
    <property type="match status" value="1"/>
</dbReference>
<dbReference type="InterPro" id="IPR003586">
    <property type="entry name" value="Hint_dom_C"/>
</dbReference>
<dbReference type="FunFam" id="3.30.420.110:FF:000003">
    <property type="entry name" value="mutS protein homolog 4"/>
    <property type="match status" value="1"/>
</dbReference>
<dbReference type="PROSITE" id="PS50818">
    <property type="entry name" value="INTEIN_C_TER"/>
    <property type="match status" value="1"/>
</dbReference>
<dbReference type="InterPro" id="IPR045076">
    <property type="entry name" value="MutS"/>
</dbReference>
<dbReference type="PROSITE" id="PS00486">
    <property type="entry name" value="DNA_MISMATCH_REPAIR_2"/>
    <property type="match status" value="1"/>
</dbReference>
<dbReference type="InterPro" id="IPR036187">
    <property type="entry name" value="DNA_mismatch_repair_MutS_sf"/>
</dbReference>
<sequence>MIKKPKSNQKKVNKNIINQEEKNKIKKGKSKESTILTGPIIVSVIENRAHEIGIASWNSKKPEVILNQFSDSHSYPNFQTMITFLDPSLIIISNTAIDTPLYKMIESQFSFIQIETVARKYFSESKGSFYIKKYKLKENQSVEQVVASRYLCIAACSALLKYVEFTQNITIATNSLKIEFKPLEGSMLIDSSTIKNLEILSNSRTGNKANSLLKLLDSTKTLGGYRLLRANLVQPPNDITMITSRLEFFSELLKETDSHIEMSKILPFFGDLHQFLSVLIQIPKGTSPKQTEHQLNAIILFKQVLTTAPKLYDLLTKFESELARQISSSLSNPSIDNMLILINELIAEETVYSRNKLQRQNQICFAIKSGINGLLDVARKTYSETIEDIYKLVELYKEEYQIPNLKLLYTRKRGYYLSIPLAIGHLPEVFVKAIRHRKRWLCTSDNLIALNERNKESITEILLLTEGVINNLVFSLRKHVDCIYNVAESISLLDMILSLINFVSKQEGEWSSPEFCEDGPIAIRQGRHPIKESIFQSENQIFIPNDTFISNSANLQIITGPNMAGKCVLGNTIIFSSQGMIPIQNLIPPKMQKKDCFTKIDLNSQVCSINGIENPSHFFTKIDNRIISITTESGFQIKGTYDHKLLVLDHSHQDSSKLEVNNFVWKKFVEISEGEFVVLKKGMNIFGNSTNLNFGNEEMPTKISPKLAQLLGLLAYSSRLLISEGKRCLFISSLKQYWKIGNLMKKVFNIHKESQLFERIERNVYEFKNKEILNFMIGLSIWILEKEKEKEEKYYGTVPQFLENDEDEGNSIEFDLHDFLRLLQLIFLNIGIQTKLKKKRKDERRKGYELIFGEKGEKRRIIRYLKDCLEKKGLKIEEEFFLEKVGKKKEKKRKKRQVYDLSIPKEESYIANGMISHNSTYLQQVGLITILAHIGSYIPGNYGSFRCVDRLFSRMGTNDELESNASSFMVEMREALYICQNSTEKSLVLIDELGRGTSVKEGVGIAFAICEELLMKKSLVLFATHFTHLTRLEEIYPNVKNFHFMIDQSHDGIRFLYSIGEGIQSQNLYGIEMAKLAGFPSDVLNDSHSIYSLLIQSQKNSLLKSFNSNSSFLLPTFNRKIFQLSDLLLSLKNSSLNEQNLRKYLEDLQIEFRNIFHQEENEK</sequence>
<dbReference type="InterPro" id="IPR017261">
    <property type="entry name" value="DNA_mismatch_repair_MutS/MSH"/>
</dbReference>
<evidence type="ECO:0000256" key="8">
    <source>
        <dbReference type="PIRNR" id="PIRNR037677"/>
    </source>
</evidence>
<protein>
    <recommendedName>
        <fullName evidence="8">DNA mismatch repair protein</fullName>
    </recommendedName>
</protein>
<comment type="similarity">
    <text evidence="1 8">Belongs to the DNA mismatch repair MutS family.</text>
</comment>
<dbReference type="PIRSF" id="PIRSF037677">
    <property type="entry name" value="DNA_mis_repair_Msh6"/>
    <property type="match status" value="1"/>
</dbReference>
<dbReference type="GO" id="GO:0005524">
    <property type="term" value="F:ATP binding"/>
    <property type="evidence" value="ECO:0007669"/>
    <property type="project" value="UniProtKB-UniRule"/>
</dbReference>
<evidence type="ECO:0000256" key="1">
    <source>
        <dbReference type="ARBA" id="ARBA00006271"/>
    </source>
</evidence>
<dbReference type="Gene3D" id="1.10.1420.10">
    <property type="match status" value="2"/>
</dbReference>
<dbReference type="Pfam" id="PF05190">
    <property type="entry name" value="MutS_IV"/>
    <property type="match status" value="1"/>
</dbReference>
<keyword evidence="6 8" id="KW-0238">DNA-binding</keyword>
<evidence type="ECO:0000256" key="9">
    <source>
        <dbReference type="SAM" id="MobiDB-lite"/>
    </source>
</evidence>
<gene>
    <name evidence="11" type="ORF">M0811_12717</name>
</gene>
<feature type="compositionally biased region" description="Basic residues" evidence="9">
    <location>
        <begin position="1"/>
        <end position="13"/>
    </location>
</feature>
<dbReference type="EMBL" id="JAPDFW010000122">
    <property type="protein sequence ID" value="KAJ5068017.1"/>
    <property type="molecule type" value="Genomic_DNA"/>
</dbReference>
<dbReference type="NCBIfam" id="TIGR01443">
    <property type="entry name" value="intein_Cterm"/>
    <property type="match status" value="1"/>
</dbReference>
<evidence type="ECO:0000256" key="5">
    <source>
        <dbReference type="ARBA" id="ARBA00023000"/>
    </source>
</evidence>
<keyword evidence="5" id="KW-0651">Protein splicing</keyword>
<feature type="region of interest" description="Disordered" evidence="9">
    <location>
        <begin position="1"/>
        <end position="20"/>
    </location>
</feature>
<dbReference type="InterPro" id="IPR003587">
    <property type="entry name" value="Hint_dom_N"/>
</dbReference>
<dbReference type="InterPro" id="IPR007696">
    <property type="entry name" value="DNA_mismatch_repair_MutS_core"/>
</dbReference>
<name>A0A9Q0L7Y9_ANAIG</name>
<dbReference type="InterPro" id="IPR036844">
    <property type="entry name" value="Hint_dom_sf"/>
</dbReference>
<evidence type="ECO:0000256" key="4">
    <source>
        <dbReference type="ARBA" id="ARBA00022840"/>
    </source>
</evidence>
<dbReference type="Gene3D" id="2.170.16.10">
    <property type="entry name" value="Hedgehog/Intein (Hint) domain"/>
    <property type="match status" value="2"/>
</dbReference>
<keyword evidence="7" id="KW-0469">Meiosis</keyword>
<reference evidence="11" key="1">
    <citation type="submission" date="2022-10" db="EMBL/GenBank/DDBJ databases">
        <title>Novel sulphate-reducing endosymbionts in the free-living metamonad Anaeramoeba.</title>
        <authorList>
            <person name="Jerlstrom-Hultqvist J."/>
            <person name="Cepicka I."/>
            <person name="Gallot-Lavallee L."/>
            <person name="Salas-Leiva D."/>
            <person name="Curtis B.A."/>
            <person name="Zahonova K."/>
            <person name="Pipaliya S."/>
            <person name="Dacks J."/>
            <person name="Roger A.J."/>
        </authorList>
    </citation>
    <scope>NUCLEOTIDE SEQUENCE</scope>
    <source>
        <strain evidence="11">BMAN</strain>
    </source>
</reference>
<dbReference type="PANTHER" id="PTHR11361:SF21">
    <property type="entry name" value="MUTS PROTEIN HOMOLOG 4"/>
    <property type="match status" value="1"/>
</dbReference>
<dbReference type="Pfam" id="PF00488">
    <property type="entry name" value="MutS_V"/>
    <property type="match status" value="1"/>
</dbReference>
<dbReference type="InterPro" id="IPR007860">
    <property type="entry name" value="DNA_mmatch_repair_MutS_con_dom"/>
</dbReference>
<dbReference type="PRINTS" id="PR00379">
    <property type="entry name" value="INTEIN"/>
</dbReference>
<dbReference type="Pfam" id="PF05192">
    <property type="entry name" value="MutS_III"/>
    <property type="match status" value="1"/>
</dbReference>
<dbReference type="Pfam" id="PF05188">
    <property type="entry name" value="MutS_II"/>
    <property type="match status" value="1"/>
</dbReference>
<dbReference type="GO" id="GO:0005634">
    <property type="term" value="C:nucleus"/>
    <property type="evidence" value="ECO:0007669"/>
    <property type="project" value="TreeGrafter"/>
</dbReference>
<dbReference type="Gene3D" id="3.30.420.110">
    <property type="entry name" value="MutS, connector domain"/>
    <property type="match status" value="1"/>
</dbReference>
<evidence type="ECO:0000259" key="10">
    <source>
        <dbReference type="PROSITE" id="PS00486"/>
    </source>
</evidence>
<evidence type="ECO:0000256" key="7">
    <source>
        <dbReference type="ARBA" id="ARBA00023254"/>
    </source>
</evidence>
<dbReference type="InterPro" id="IPR006142">
    <property type="entry name" value="INTEIN"/>
</dbReference>
<dbReference type="SMART" id="SM00533">
    <property type="entry name" value="MUTSd"/>
    <property type="match status" value="1"/>
</dbReference>
<dbReference type="OrthoDB" id="276261at2759"/>
<dbReference type="SUPFAM" id="SSF51294">
    <property type="entry name" value="Hedgehog/intein (Hint) domain"/>
    <property type="match status" value="1"/>
</dbReference>
<dbReference type="SUPFAM" id="SSF53150">
    <property type="entry name" value="DNA repair protein MutS, domain II"/>
    <property type="match status" value="1"/>
</dbReference>
<dbReference type="InterPro" id="IPR027417">
    <property type="entry name" value="P-loop_NTPase"/>
</dbReference>
<dbReference type="GO" id="GO:0007131">
    <property type="term" value="P:reciprocal meiotic recombination"/>
    <property type="evidence" value="ECO:0007669"/>
    <property type="project" value="TreeGrafter"/>
</dbReference>
<dbReference type="PROSITE" id="PS50817">
    <property type="entry name" value="INTEIN_N_TER"/>
    <property type="match status" value="1"/>
</dbReference>
<feature type="domain" description="DNA mismatch repair proteins mutS family" evidence="10">
    <location>
        <begin position="986"/>
        <end position="1002"/>
    </location>
</feature>
<dbReference type="GO" id="GO:0016539">
    <property type="term" value="P:intein-mediated protein splicing"/>
    <property type="evidence" value="ECO:0007669"/>
    <property type="project" value="InterPro"/>
</dbReference>
<dbReference type="SMART" id="SM00534">
    <property type="entry name" value="MUTSac"/>
    <property type="match status" value="1"/>
</dbReference>
<dbReference type="Proteomes" id="UP001149090">
    <property type="component" value="Unassembled WGS sequence"/>
</dbReference>
<comment type="function">
    <text evidence="8">Component of the post-replicative DNA mismatch repair system (MMR).</text>
</comment>
<dbReference type="GO" id="GO:0140664">
    <property type="term" value="F:ATP-dependent DNA damage sensor activity"/>
    <property type="evidence" value="ECO:0007669"/>
    <property type="project" value="InterPro"/>
</dbReference>
<dbReference type="PANTHER" id="PTHR11361">
    <property type="entry name" value="DNA MISMATCH REPAIR PROTEIN MUTS FAMILY MEMBER"/>
    <property type="match status" value="1"/>
</dbReference>
<dbReference type="InterPro" id="IPR000432">
    <property type="entry name" value="DNA_mismatch_repair_MutS_C"/>
</dbReference>
<dbReference type="InterPro" id="IPR006141">
    <property type="entry name" value="Intein_N"/>
</dbReference>
<dbReference type="InterPro" id="IPR007861">
    <property type="entry name" value="DNA_mismatch_repair_MutS_clamp"/>
</dbReference>
<evidence type="ECO:0000256" key="3">
    <source>
        <dbReference type="ARBA" id="ARBA00022813"/>
    </source>
</evidence>
<keyword evidence="12" id="KW-1185">Reference proteome</keyword>
<keyword evidence="2 8" id="KW-0547">Nucleotide-binding</keyword>
<keyword evidence="8" id="KW-0227">DNA damage</keyword>
<dbReference type="InterPro" id="IPR036678">
    <property type="entry name" value="MutS_con_dom_sf"/>
</dbReference>
<dbReference type="GO" id="GO:0006298">
    <property type="term" value="P:mismatch repair"/>
    <property type="evidence" value="ECO:0007669"/>
    <property type="project" value="InterPro"/>
</dbReference>
<evidence type="ECO:0000256" key="6">
    <source>
        <dbReference type="ARBA" id="ARBA00023125"/>
    </source>
</evidence>
<keyword evidence="3" id="KW-0068">Autocatalytic cleavage</keyword>
<keyword evidence="8" id="KW-0234">DNA repair</keyword>
<dbReference type="InterPro" id="IPR030934">
    <property type="entry name" value="Intein_C"/>
</dbReference>
<dbReference type="SUPFAM" id="SSF52540">
    <property type="entry name" value="P-loop containing nucleoside triphosphate hydrolases"/>
    <property type="match status" value="2"/>
</dbReference>
<proteinExistence type="inferred from homology"/>
<dbReference type="AlphaFoldDB" id="A0A9Q0L7Y9"/>
<evidence type="ECO:0000313" key="11">
    <source>
        <dbReference type="EMBL" id="KAJ5068017.1"/>
    </source>
</evidence>
<dbReference type="NCBIfam" id="TIGR01445">
    <property type="entry name" value="intein_Nterm"/>
    <property type="match status" value="1"/>
</dbReference>
<comment type="caution">
    <text evidence="11">The sequence shown here is derived from an EMBL/GenBank/DDBJ whole genome shotgun (WGS) entry which is preliminary data.</text>
</comment>
<dbReference type="Gene3D" id="3.40.50.300">
    <property type="entry name" value="P-loop containing nucleotide triphosphate hydrolases"/>
    <property type="match status" value="2"/>
</dbReference>
<keyword evidence="4 8" id="KW-0067">ATP-binding</keyword>
<evidence type="ECO:0000256" key="2">
    <source>
        <dbReference type="ARBA" id="ARBA00022741"/>
    </source>
</evidence>
<dbReference type="SMART" id="SM00306">
    <property type="entry name" value="HintN"/>
    <property type="match status" value="1"/>
</dbReference>
<accession>A0A9Q0L7Y9</accession>
<organism evidence="11 12">
    <name type="scientific">Anaeramoeba ignava</name>
    <name type="common">Anaerobic marine amoeba</name>
    <dbReference type="NCBI Taxonomy" id="1746090"/>
    <lineage>
        <taxon>Eukaryota</taxon>
        <taxon>Metamonada</taxon>
        <taxon>Anaeramoebidae</taxon>
        <taxon>Anaeramoeba</taxon>
    </lineage>
</organism>